<dbReference type="Proteomes" id="UP000270296">
    <property type="component" value="Unassembled WGS sequence"/>
</dbReference>
<evidence type="ECO:0000256" key="4">
    <source>
        <dbReference type="ARBA" id="ARBA00022448"/>
    </source>
</evidence>
<evidence type="ECO:0000256" key="6">
    <source>
        <dbReference type="ARBA" id="ARBA00023034"/>
    </source>
</evidence>
<evidence type="ECO:0000256" key="1">
    <source>
        <dbReference type="ARBA" id="ARBA00004395"/>
    </source>
</evidence>
<keyword evidence="4" id="KW-0813">Transport</keyword>
<dbReference type="GO" id="GO:0015031">
    <property type="term" value="P:protein transport"/>
    <property type="evidence" value="ECO:0007669"/>
    <property type="project" value="UniProtKB-KW"/>
</dbReference>
<dbReference type="GO" id="GO:0000139">
    <property type="term" value="C:Golgi membrane"/>
    <property type="evidence" value="ECO:0007669"/>
    <property type="project" value="UniProtKB-SubCell"/>
</dbReference>
<dbReference type="AlphaFoldDB" id="A0A183IN39"/>
<reference evidence="10" key="1">
    <citation type="submission" date="2016-06" db="UniProtKB">
        <authorList>
            <consortium name="WormBaseParasite"/>
        </authorList>
    </citation>
    <scope>IDENTIFICATION</scope>
</reference>
<gene>
    <name evidence="8" type="ORF">SBAD_LOCUS5035</name>
</gene>
<evidence type="ECO:0000256" key="7">
    <source>
        <dbReference type="ARBA" id="ARBA00023136"/>
    </source>
</evidence>
<name>A0A183IN39_9BILA</name>
<evidence type="ECO:0000313" key="8">
    <source>
        <dbReference type="EMBL" id="VDP06075.1"/>
    </source>
</evidence>
<evidence type="ECO:0000313" key="9">
    <source>
        <dbReference type="Proteomes" id="UP000270296"/>
    </source>
</evidence>
<comment type="subcellular location">
    <subcellularLocation>
        <location evidence="1">Golgi apparatus membrane</location>
        <topology evidence="1">Peripheral membrane protein</topology>
    </subcellularLocation>
</comment>
<dbReference type="PANTHER" id="PTHR31658">
    <property type="entry name" value="CONSERVED OLIGOMERIC GOLGI COMPLEX SUBUNIT 1"/>
    <property type="match status" value="1"/>
</dbReference>
<evidence type="ECO:0000256" key="5">
    <source>
        <dbReference type="ARBA" id="ARBA00022927"/>
    </source>
</evidence>
<organism evidence="10">
    <name type="scientific">Soboliphyme baturini</name>
    <dbReference type="NCBI Taxonomy" id="241478"/>
    <lineage>
        <taxon>Eukaryota</taxon>
        <taxon>Metazoa</taxon>
        <taxon>Ecdysozoa</taxon>
        <taxon>Nematoda</taxon>
        <taxon>Enoplea</taxon>
        <taxon>Dorylaimia</taxon>
        <taxon>Dioctophymatida</taxon>
        <taxon>Dioctophymatoidea</taxon>
        <taxon>Soboliphymatidae</taxon>
        <taxon>Soboliphyme</taxon>
    </lineage>
</organism>
<keyword evidence="5" id="KW-0653">Protein transport</keyword>
<proteinExistence type="inferred from homology"/>
<sequence length="203" mass="23299">MTSADADVAFRKFSVGEIHDIENKVKIDIEEKRKDLRQVVWKRYRDIIEAADCIKEIELTCQSCSQSVRNVVDDIQRLQDILKNASWISDEDSENNERLCSQTTDIELTVDRLCTSVLMENLSSEEVLQSFISTFSSFLHHLSSQDEDSSCQKSICELTRTVHAVLFDVAQIFAVSDQDSLNTLQRRVKSMLSEPRLPGMRNY</sequence>
<evidence type="ECO:0000256" key="3">
    <source>
        <dbReference type="ARBA" id="ARBA00020978"/>
    </source>
</evidence>
<evidence type="ECO:0000256" key="2">
    <source>
        <dbReference type="ARBA" id="ARBA00006653"/>
    </source>
</evidence>
<dbReference type="GO" id="GO:0017119">
    <property type="term" value="C:Golgi transport complex"/>
    <property type="evidence" value="ECO:0007669"/>
    <property type="project" value="InterPro"/>
</dbReference>
<accession>A0A183IN39</accession>
<keyword evidence="7" id="KW-0472">Membrane</keyword>
<dbReference type="GO" id="GO:0006891">
    <property type="term" value="P:intra-Golgi vesicle-mediated transport"/>
    <property type="evidence" value="ECO:0007669"/>
    <property type="project" value="InterPro"/>
</dbReference>
<protein>
    <recommendedName>
        <fullName evidence="3">Conserved oligomeric Golgi complex subunit 1</fullName>
    </recommendedName>
</protein>
<dbReference type="OrthoDB" id="46189at2759"/>
<dbReference type="Pfam" id="PF08700">
    <property type="entry name" value="VPS51_Exo84_N"/>
    <property type="match status" value="1"/>
</dbReference>
<comment type="similarity">
    <text evidence="2">Belongs to the COG1 family.</text>
</comment>
<keyword evidence="9" id="KW-1185">Reference proteome</keyword>
<dbReference type="WBParaSite" id="SBAD_0000524401-mRNA-1">
    <property type="protein sequence ID" value="SBAD_0000524401-mRNA-1"/>
    <property type="gene ID" value="SBAD_0000524401"/>
</dbReference>
<dbReference type="PANTHER" id="PTHR31658:SF0">
    <property type="entry name" value="CONSERVED OLIGOMERIC GOLGI COMPLEX SUBUNIT 1"/>
    <property type="match status" value="1"/>
</dbReference>
<keyword evidence="6" id="KW-0333">Golgi apparatus</keyword>
<dbReference type="EMBL" id="UZAM01008712">
    <property type="protein sequence ID" value="VDP06075.1"/>
    <property type="molecule type" value="Genomic_DNA"/>
</dbReference>
<reference evidence="8 9" key="2">
    <citation type="submission" date="2018-11" db="EMBL/GenBank/DDBJ databases">
        <authorList>
            <consortium name="Pathogen Informatics"/>
        </authorList>
    </citation>
    <scope>NUCLEOTIDE SEQUENCE [LARGE SCALE GENOMIC DNA]</scope>
</reference>
<evidence type="ECO:0000313" key="10">
    <source>
        <dbReference type="WBParaSite" id="SBAD_0000524401-mRNA-1"/>
    </source>
</evidence>
<dbReference type="InterPro" id="IPR033370">
    <property type="entry name" value="COG1"/>
</dbReference>